<dbReference type="Gene3D" id="3.40.50.2000">
    <property type="entry name" value="Glycogen Phosphorylase B"/>
    <property type="match status" value="2"/>
</dbReference>
<dbReference type="Pfam" id="PF00534">
    <property type="entry name" value="Glycos_transf_1"/>
    <property type="match status" value="1"/>
</dbReference>
<evidence type="ECO:0000313" key="4">
    <source>
        <dbReference type="EMBL" id="KII67800.1"/>
    </source>
</evidence>
<protein>
    <recommendedName>
        <fullName evidence="3">Glycosyl transferase family 1 domain-containing protein</fullName>
    </recommendedName>
</protein>
<dbReference type="CDD" id="cd03801">
    <property type="entry name" value="GT4_PimA-like"/>
    <property type="match status" value="1"/>
</dbReference>
<keyword evidence="2" id="KW-0808">Transferase</keyword>
<name>A0A0C2MUE9_THEKT</name>
<reference evidence="4 5" key="1">
    <citation type="journal article" date="2014" name="Genome Biol. Evol.">
        <title>The genome of the myxosporean Thelohanellus kitauei shows adaptations to nutrient acquisition within its fish host.</title>
        <authorList>
            <person name="Yang Y."/>
            <person name="Xiong J."/>
            <person name="Zhou Z."/>
            <person name="Huo F."/>
            <person name="Miao W."/>
            <person name="Ran C."/>
            <person name="Liu Y."/>
            <person name="Zhang J."/>
            <person name="Feng J."/>
            <person name="Wang M."/>
            <person name="Wang M."/>
            <person name="Wang L."/>
            <person name="Yao B."/>
        </authorList>
    </citation>
    <scope>NUCLEOTIDE SEQUENCE [LARGE SCALE GENOMIC DNA]</scope>
    <source>
        <strain evidence="4">Wuqing</strain>
    </source>
</reference>
<comment type="caution">
    <text evidence="4">The sequence shown here is derived from an EMBL/GenBank/DDBJ whole genome shotgun (WGS) entry which is preliminary data.</text>
</comment>
<feature type="domain" description="Glycosyl transferase family 1" evidence="3">
    <location>
        <begin position="191"/>
        <end position="275"/>
    </location>
</feature>
<gene>
    <name evidence="4" type="ORF">RF11_02808</name>
</gene>
<dbReference type="PANTHER" id="PTHR12526">
    <property type="entry name" value="GLYCOSYLTRANSFERASE"/>
    <property type="match status" value="1"/>
</dbReference>
<dbReference type="InterPro" id="IPR001296">
    <property type="entry name" value="Glyco_trans_1"/>
</dbReference>
<organism evidence="4 5">
    <name type="scientific">Thelohanellus kitauei</name>
    <name type="common">Myxosporean</name>
    <dbReference type="NCBI Taxonomy" id="669202"/>
    <lineage>
        <taxon>Eukaryota</taxon>
        <taxon>Metazoa</taxon>
        <taxon>Cnidaria</taxon>
        <taxon>Myxozoa</taxon>
        <taxon>Myxosporea</taxon>
        <taxon>Bivalvulida</taxon>
        <taxon>Platysporina</taxon>
        <taxon>Myxobolidae</taxon>
        <taxon>Thelohanellus</taxon>
    </lineage>
</organism>
<dbReference type="AlphaFoldDB" id="A0A0C2MUE9"/>
<dbReference type="GO" id="GO:0016757">
    <property type="term" value="F:glycosyltransferase activity"/>
    <property type="evidence" value="ECO:0007669"/>
    <property type="project" value="UniProtKB-KW"/>
</dbReference>
<dbReference type="Proteomes" id="UP000031668">
    <property type="component" value="Unassembled WGS sequence"/>
</dbReference>
<evidence type="ECO:0000259" key="3">
    <source>
        <dbReference type="Pfam" id="PF00534"/>
    </source>
</evidence>
<dbReference type="EMBL" id="JWZT01003075">
    <property type="protein sequence ID" value="KII67800.1"/>
    <property type="molecule type" value="Genomic_DNA"/>
</dbReference>
<dbReference type="SUPFAM" id="SSF53756">
    <property type="entry name" value="UDP-Glycosyltransferase/glycogen phosphorylase"/>
    <property type="match status" value="1"/>
</dbReference>
<evidence type="ECO:0000313" key="5">
    <source>
        <dbReference type="Proteomes" id="UP000031668"/>
    </source>
</evidence>
<keyword evidence="5" id="KW-1185">Reference proteome</keyword>
<proteinExistence type="predicted"/>
<accession>A0A0C2MUE9</accession>
<dbReference type="PANTHER" id="PTHR12526:SF629">
    <property type="entry name" value="TEICHURONIC ACID BIOSYNTHESIS GLYCOSYLTRANSFERASE TUAH-RELATED"/>
    <property type="match status" value="1"/>
</dbReference>
<evidence type="ECO:0000256" key="1">
    <source>
        <dbReference type="ARBA" id="ARBA00022676"/>
    </source>
</evidence>
<sequence length="372" mass="43520">MPKMLYITNIYEDKSDGIWNKIKYNVLAYQRLGFDVDFAYRKEDGFYVIENEPYTENSKSQVVECIYKDLFYYNLSLKINCEYDLVYIRKPVGGAGFIFLKALLKKLKNNRRCKIVFEIPTFPYEKEINTARLKISDLILKCCLPFTYKYIDVITYMGDKYERIWGVPTLRIANGIDLNFINVVRTELKPLNDEFIFVGVARLSFWHGYDRLIKAIYNYKGKYTLKFIIVGSGEPEMSALQEKVRQYGIQDNILFTGSKSGNELDAIYEQAHVCVDSLGRHRSGSFYNSSLKSKEYTAKGLPFIKSHMDDSFMDVDFIFDVTPDEKDIDVKEIIQWYSSLSLDTPARMRHFAHDNLSWDIQCKKILNELLIK</sequence>
<keyword evidence="1" id="KW-0328">Glycosyltransferase</keyword>
<evidence type="ECO:0000256" key="2">
    <source>
        <dbReference type="ARBA" id="ARBA00022679"/>
    </source>
</evidence>